<evidence type="ECO:0000313" key="2">
    <source>
        <dbReference type="Proteomes" id="UP001222325"/>
    </source>
</evidence>
<dbReference type="AlphaFoldDB" id="A0AAD6UH13"/>
<sequence>MPDWDSPPWDNVVLVTPRHGVRNQWNTAAVRRHCRKSGQRMYICQAEDTEGRDDGALGLEEHIIVAGMTTKQTGKLGERVELAIGMRAMVLTNIATEADLANGTRGKIVDISLDPREPTDLTIDPETGATMLRYPPAVVLFKPDNCSFPPFEGLDSGVLPIVPSKMGFSIQTGDHTKHLIHRRQLAITPAYAFTDYKSQGQTLEYVLIDLEKPPTHKLTPFSAYVALSRSRGRDRIRLLRGFETSLFTTHPSEDLRREDARLDVLTAETKRSRSLQSA</sequence>
<gene>
    <name evidence="1" type="ORF">B0H15DRAFT_999138</name>
</gene>
<protein>
    <recommendedName>
        <fullName evidence="3">DNA helicase</fullName>
    </recommendedName>
</protein>
<dbReference type="InterPro" id="IPR027417">
    <property type="entry name" value="P-loop_NTPase"/>
</dbReference>
<dbReference type="SUPFAM" id="SSF52540">
    <property type="entry name" value="P-loop containing nucleoside triphosphate hydrolases"/>
    <property type="match status" value="1"/>
</dbReference>
<name>A0AAD6UH13_9AGAR</name>
<reference evidence="1" key="1">
    <citation type="submission" date="2023-03" db="EMBL/GenBank/DDBJ databases">
        <title>Massive genome expansion in bonnet fungi (Mycena s.s.) driven by repeated elements and novel gene families across ecological guilds.</title>
        <authorList>
            <consortium name="Lawrence Berkeley National Laboratory"/>
            <person name="Harder C.B."/>
            <person name="Miyauchi S."/>
            <person name="Viragh M."/>
            <person name="Kuo A."/>
            <person name="Thoen E."/>
            <person name="Andreopoulos B."/>
            <person name="Lu D."/>
            <person name="Skrede I."/>
            <person name="Drula E."/>
            <person name="Henrissat B."/>
            <person name="Morin E."/>
            <person name="Kohler A."/>
            <person name="Barry K."/>
            <person name="LaButti K."/>
            <person name="Morin E."/>
            <person name="Salamov A."/>
            <person name="Lipzen A."/>
            <person name="Mereny Z."/>
            <person name="Hegedus B."/>
            <person name="Baldrian P."/>
            <person name="Stursova M."/>
            <person name="Weitz H."/>
            <person name="Taylor A."/>
            <person name="Grigoriev I.V."/>
            <person name="Nagy L.G."/>
            <person name="Martin F."/>
            <person name="Kauserud H."/>
        </authorList>
    </citation>
    <scope>NUCLEOTIDE SEQUENCE</scope>
    <source>
        <strain evidence="1">CBHHK173m</strain>
    </source>
</reference>
<dbReference type="EMBL" id="JARJCN010000006">
    <property type="protein sequence ID" value="KAJ7100114.1"/>
    <property type="molecule type" value="Genomic_DNA"/>
</dbReference>
<dbReference type="Gene3D" id="3.40.50.300">
    <property type="entry name" value="P-loop containing nucleotide triphosphate hydrolases"/>
    <property type="match status" value="1"/>
</dbReference>
<keyword evidence="2" id="KW-1185">Reference proteome</keyword>
<dbReference type="CDD" id="cd18809">
    <property type="entry name" value="SF1_C_RecD"/>
    <property type="match status" value="1"/>
</dbReference>
<evidence type="ECO:0008006" key="3">
    <source>
        <dbReference type="Google" id="ProtNLM"/>
    </source>
</evidence>
<dbReference type="PANTHER" id="PTHR23274">
    <property type="entry name" value="DNA HELICASE-RELATED"/>
    <property type="match status" value="1"/>
</dbReference>
<accession>A0AAD6UH13</accession>
<comment type="caution">
    <text evidence="1">The sequence shown here is derived from an EMBL/GenBank/DDBJ whole genome shotgun (WGS) entry which is preliminary data.</text>
</comment>
<evidence type="ECO:0000313" key="1">
    <source>
        <dbReference type="EMBL" id="KAJ7100114.1"/>
    </source>
</evidence>
<proteinExistence type="predicted"/>
<dbReference type="PANTHER" id="PTHR23274:SF11">
    <property type="entry name" value="ATP-DEPENDENT DNA HELICASE PIF1"/>
    <property type="match status" value="1"/>
</dbReference>
<dbReference type="Proteomes" id="UP001222325">
    <property type="component" value="Unassembled WGS sequence"/>
</dbReference>
<organism evidence="1 2">
    <name type="scientific">Mycena belliarum</name>
    <dbReference type="NCBI Taxonomy" id="1033014"/>
    <lineage>
        <taxon>Eukaryota</taxon>
        <taxon>Fungi</taxon>
        <taxon>Dikarya</taxon>
        <taxon>Basidiomycota</taxon>
        <taxon>Agaricomycotina</taxon>
        <taxon>Agaricomycetes</taxon>
        <taxon>Agaricomycetidae</taxon>
        <taxon>Agaricales</taxon>
        <taxon>Marasmiineae</taxon>
        <taxon>Mycenaceae</taxon>
        <taxon>Mycena</taxon>
    </lineage>
</organism>